<accession>A0A0K1PCS6</accession>
<keyword evidence="1" id="KW-0472">Membrane</keyword>
<feature type="transmembrane region" description="Helical" evidence="1">
    <location>
        <begin position="21"/>
        <end position="42"/>
    </location>
</feature>
<reference evidence="2 3" key="1">
    <citation type="submission" date="2015-08" db="EMBL/GenBank/DDBJ databases">
        <authorList>
            <person name="Babu N.S."/>
            <person name="Beckwith C.J."/>
            <person name="Beseler K.G."/>
            <person name="Brison A."/>
            <person name="Carone J.V."/>
            <person name="Caskin T.P."/>
            <person name="Diamond M."/>
            <person name="Durham M.E."/>
            <person name="Foxe J.M."/>
            <person name="Go M."/>
            <person name="Henderson B.A."/>
            <person name="Jones I.B."/>
            <person name="McGettigan J.A."/>
            <person name="Micheletti S.J."/>
            <person name="Nasrallah M.E."/>
            <person name="Ortiz D."/>
            <person name="Piller C.R."/>
            <person name="Privatt S.R."/>
            <person name="Schneider S.L."/>
            <person name="Sharp S."/>
            <person name="Smith T.C."/>
            <person name="Stanton J.D."/>
            <person name="Ullery H.E."/>
            <person name="Wilson R.J."/>
            <person name="Serrano M.G."/>
            <person name="Buck G."/>
            <person name="Lee V."/>
            <person name="Wang Y."/>
            <person name="Carvalho R."/>
            <person name="Voegtly L."/>
            <person name="Shi R."/>
            <person name="Duckworth R."/>
            <person name="Johnson A."/>
            <person name="Loviza R."/>
            <person name="Walstead R."/>
            <person name="Shah Z."/>
            <person name="Kiflezghi M."/>
            <person name="Wade K."/>
            <person name="Ball S.L."/>
            <person name="Bradley K.W."/>
            <person name="Asai D.J."/>
            <person name="Bowman C.A."/>
            <person name="Russell D.A."/>
            <person name="Pope W.H."/>
            <person name="Jacobs-Sera D."/>
            <person name="Hendrix R.W."/>
            <person name="Hatfull G.F."/>
        </authorList>
    </citation>
    <scope>NUCLEOTIDE SEQUENCE [LARGE SCALE GENOMIC DNA]</scope>
    <source>
        <strain evidence="2 3">DSM 27710</strain>
    </source>
</reference>
<organism evidence="2 3">
    <name type="scientific">Vulgatibacter incomptus</name>
    <dbReference type="NCBI Taxonomy" id="1391653"/>
    <lineage>
        <taxon>Bacteria</taxon>
        <taxon>Pseudomonadati</taxon>
        <taxon>Myxococcota</taxon>
        <taxon>Myxococcia</taxon>
        <taxon>Myxococcales</taxon>
        <taxon>Cystobacterineae</taxon>
        <taxon>Vulgatibacteraceae</taxon>
        <taxon>Vulgatibacter</taxon>
    </lineage>
</organism>
<dbReference type="InterPro" id="IPR045584">
    <property type="entry name" value="Pilin-like"/>
</dbReference>
<keyword evidence="3" id="KW-1185">Reference proteome</keyword>
<sequence>MAHRPASAAPSHSSRERGFTLLELLVVIGVVVALGMAVIPSIEAVMGVKTREEVGKLAGSIRAMYGEAALSGRTCRLVFDLDETLWWPECGAGRVRVSQREESSRGARVEEKAKDKWTTEEEKEAMAEVEAKRAFAPYESGSLAPNRRLPEGTTFESVWTQHQTEPYTKGKAYLYFFPQGQTERAYLHVGDGRDTYTIIVNPMTGRTKVVGEKVPVPDREMRK</sequence>
<dbReference type="AlphaFoldDB" id="A0A0K1PCS6"/>
<dbReference type="EMBL" id="CP012332">
    <property type="protein sequence ID" value="AKU91325.1"/>
    <property type="molecule type" value="Genomic_DNA"/>
</dbReference>
<keyword evidence="1" id="KW-0812">Transmembrane</keyword>
<dbReference type="InterPro" id="IPR012902">
    <property type="entry name" value="N_methyl_site"/>
</dbReference>
<dbReference type="STRING" id="1391653.AKJ08_1712"/>
<evidence type="ECO:0000313" key="2">
    <source>
        <dbReference type="EMBL" id="AKU91325.1"/>
    </source>
</evidence>
<dbReference type="Proteomes" id="UP000055590">
    <property type="component" value="Chromosome"/>
</dbReference>
<dbReference type="PROSITE" id="PS00409">
    <property type="entry name" value="PROKAR_NTER_METHYL"/>
    <property type="match status" value="1"/>
</dbReference>
<dbReference type="NCBIfam" id="TIGR02532">
    <property type="entry name" value="IV_pilin_GFxxxE"/>
    <property type="match status" value="1"/>
</dbReference>
<evidence type="ECO:0000313" key="3">
    <source>
        <dbReference type="Proteomes" id="UP000055590"/>
    </source>
</evidence>
<gene>
    <name evidence="2" type="ORF">AKJ08_1712</name>
</gene>
<dbReference type="KEGG" id="vin:AKJ08_1712"/>
<protein>
    <submittedName>
        <fullName evidence="2">General secretion pathway protein H</fullName>
    </submittedName>
</protein>
<dbReference type="RefSeq" id="WP_050725649.1">
    <property type="nucleotide sequence ID" value="NZ_CP012332.1"/>
</dbReference>
<proteinExistence type="predicted"/>
<dbReference type="Pfam" id="PF07963">
    <property type="entry name" value="N_methyl"/>
    <property type="match status" value="1"/>
</dbReference>
<name>A0A0K1PCS6_9BACT</name>
<dbReference type="OrthoDB" id="5510520at2"/>
<dbReference type="SUPFAM" id="SSF54523">
    <property type="entry name" value="Pili subunits"/>
    <property type="match status" value="1"/>
</dbReference>
<keyword evidence="1" id="KW-1133">Transmembrane helix</keyword>
<evidence type="ECO:0000256" key="1">
    <source>
        <dbReference type="SAM" id="Phobius"/>
    </source>
</evidence>